<comment type="caution">
    <text evidence="10">The sequence shown here is derived from an EMBL/GenBank/DDBJ whole genome shotgun (WGS) entry which is preliminary data.</text>
</comment>
<dbReference type="InterPro" id="IPR036837">
    <property type="entry name" value="Cation_efflux_CTD_sf"/>
</dbReference>
<sequence length="394" mass="44561">MKQSISNLKLAERGAIISISTYLFLSAAKLATGHLLHSSSLVADGFNNVSDIIGNVALLIGIRMARQPADRDHRFGHWKIEDLASLITSIIMFYVGFDVLRDTIQKILSREQTIIDPLGAFLGIISAAVMFVVYLYNTGLSKKSKSKALKAAAKDNLSDAVTSLGTAIAILASSFNYPIVDKLVAIIITFFILKTAYDIFIESSFSLSDGFDDRLLEDYQKAIMEIPKISKVKSQRGRTYGSNIYLDITLEMNPDLSVYESHEIADQVESMLEERFGVFDTDVHIEPAPIPEDEILDNVYKKLLMREQLIDQGNQLEELLAEDFIYIRQDGEQMDKEAYKAEKELKATIKDIQITSISQKTKLICYEMDGIVHTSIWRRHETWQKIFHQETKKE</sequence>
<evidence type="ECO:0000256" key="7">
    <source>
        <dbReference type="SAM" id="Phobius"/>
    </source>
</evidence>
<protein>
    <submittedName>
        <fullName evidence="10">Cation diffusion facilitator family transporter</fullName>
    </submittedName>
</protein>
<feature type="transmembrane region" description="Helical" evidence="7">
    <location>
        <begin position="183"/>
        <end position="201"/>
    </location>
</feature>
<keyword evidence="3" id="KW-0813">Transport</keyword>
<feature type="transmembrane region" description="Helical" evidence="7">
    <location>
        <begin position="78"/>
        <end position="97"/>
    </location>
</feature>
<dbReference type="InterPro" id="IPR027469">
    <property type="entry name" value="Cation_efflux_TMD_sf"/>
</dbReference>
<dbReference type="eggNOG" id="COG0053">
    <property type="taxonomic scope" value="Bacteria"/>
</dbReference>
<reference evidence="10 11" key="1">
    <citation type="submission" date="2011-04" db="EMBL/GenBank/DDBJ databases">
        <authorList>
            <person name="Durkin A.S."/>
            <person name="Radune D."/>
            <person name="Hostetler J."/>
            <person name="Torralba M."/>
            <person name="Gillis M."/>
            <person name="Methe B."/>
            <person name="Sutton G."/>
            <person name="Nelson K.E."/>
        </authorList>
    </citation>
    <scope>NUCLEOTIDE SEQUENCE [LARGE SCALE GENOMIC DNA]</scope>
    <source>
        <strain evidence="10 11">SK255</strain>
    </source>
</reference>
<comment type="subcellular location">
    <subcellularLocation>
        <location evidence="1">Membrane</location>
        <topology evidence="1">Multi-pass membrane protein</topology>
    </subcellularLocation>
</comment>
<evidence type="ECO:0000313" key="10">
    <source>
        <dbReference type="EMBL" id="EGL90532.1"/>
    </source>
</evidence>
<evidence type="ECO:0000256" key="3">
    <source>
        <dbReference type="ARBA" id="ARBA00022448"/>
    </source>
</evidence>
<dbReference type="Proteomes" id="UP000003695">
    <property type="component" value="Unassembled WGS sequence"/>
</dbReference>
<dbReference type="PANTHER" id="PTHR43840">
    <property type="entry name" value="MITOCHONDRIAL METAL TRANSPORTER 1-RELATED"/>
    <property type="match status" value="1"/>
</dbReference>
<keyword evidence="5 7" id="KW-1133">Transmembrane helix</keyword>
<evidence type="ECO:0000259" key="8">
    <source>
        <dbReference type="Pfam" id="PF01545"/>
    </source>
</evidence>
<organism evidence="10 11">
    <name type="scientific">Streptococcus oralis SK255</name>
    <dbReference type="NCBI Taxonomy" id="1005704"/>
    <lineage>
        <taxon>Bacteria</taxon>
        <taxon>Bacillati</taxon>
        <taxon>Bacillota</taxon>
        <taxon>Bacilli</taxon>
        <taxon>Lactobacillales</taxon>
        <taxon>Streptococcaceae</taxon>
        <taxon>Streptococcus</taxon>
    </lineage>
</organism>
<dbReference type="PANTHER" id="PTHR43840:SF50">
    <property type="entry name" value="MANGANESE EFFLUX SYSTEM PROTEIN MNES"/>
    <property type="match status" value="1"/>
</dbReference>
<dbReference type="FunFam" id="1.20.1510.10:FF:000006">
    <property type="entry name" value="Divalent cation efflux transporter"/>
    <property type="match status" value="1"/>
</dbReference>
<gene>
    <name evidence="10" type="ORF">HMPREF9968_1701</name>
</gene>
<keyword evidence="6 7" id="KW-0472">Membrane</keyword>
<dbReference type="InterPro" id="IPR050291">
    <property type="entry name" value="CDF_Transporter"/>
</dbReference>
<dbReference type="PATRIC" id="fig|1005704.3.peg.653"/>
<comment type="similarity">
    <text evidence="2">Belongs to the cation diffusion facilitator (CDF) transporter (TC 2.A.4) family.</text>
</comment>
<dbReference type="GO" id="GO:0016020">
    <property type="term" value="C:membrane"/>
    <property type="evidence" value="ECO:0007669"/>
    <property type="project" value="UniProtKB-SubCell"/>
</dbReference>
<proteinExistence type="inferred from homology"/>
<name>F5VTU4_STROR</name>
<evidence type="ECO:0000259" key="9">
    <source>
        <dbReference type="Pfam" id="PF16916"/>
    </source>
</evidence>
<feature type="transmembrane region" description="Helical" evidence="7">
    <location>
        <begin position="157"/>
        <end position="177"/>
    </location>
</feature>
<evidence type="ECO:0000313" key="11">
    <source>
        <dbReference type="Proteomes" id="UP000003695"/>
    </source>
</evidence>
<accession>F5VTU4</accession>
<dbReference type="InterPro" id="IPR032710">
    <property type="entry name" value="NTF2-like_dom_sf"/>
</dbReference>
<evidence type="ECO:0000256" key="6">
    <source>
        <dbReference type="ARBA" id="ARBA00023136"/>
    </source>
</evidence>
<dbReference type="NCBIfam" id="TIGR01297">
    <property type="entry name" value="CDF"/>
    <property type="match status" value="1"/>
</dbReference>
<dbReference type="SUPFAM" id="SSF160240">
    <property type="entry name" value="Cation efflux protein cytoplasmic domain-like"/>
    <property type="match status" value="1"/>
</dbReference>
<dbReference type="InterPro" id="IPR002524">
    <property type="entry name" value="Cation_efflux"/>
</dbReference>
<keyword evidence="4 7" id="KW-0812">Transmembrane</keyword>
<dbReference type="SUPFAM" id="SSF161111">
    <property type="entry name" value="Cation efflux protein transmembrane domain-like"/>
    <property type="match status" value="1"/>
</dbReference>
<dbReference type="InterPro" id="IPR058533">
    <property type="entry name" value="Cation_efflux_TM"/>
</dbReference>
<evidence type="ECO:0000256" key="4">
    <source>
        <dbReference type="ARBA" id="ARBA00022692"/>
    </source>
</evidence>
<feature type="domain" description="Cation efflux protein cytoplasmic" evidence="9">
    <location>
        <begin position="214"/>
        <end position="287"/>
    </location>
</feature>
<evidence type="ECO:0000256" key="1">
    <source>
        <dbReference type="ARBA" id="ARBA00004141"/>
    </source>
</evidence>
<evidence type="ECO:0000256" key="2">
    <source>
        <dbReference type="ARBA" id="ARBA00008114"/>
    </source>
</evidence>
<dbReference type="AlphaFoldDB" id="F5VTU4"/>
<dbReference type="Pfam" id="PF16916">
    <property type="entry name" value="ZT_dimer"/>
    <property type="match status" value="1"/>
</dbReference>
<dbReference type="Pfam" id="PF01545">
    <property type="entry name" value="Cation_efflux"/>
    <property type="match status" value="1"/>
</dbReference>
<dbReference type="Gene3D" id="3.30.70.1350">
    <property type="entry name" value="Cation efflux protein, cytoplasmic domain"/>
    <property type="match status" value="1"/>
</dbReference>
<dbReference type="InterPro" id="IPR027470">
    <property type="entry name" value="Cation_efflux_CTD"/>
</dbReference>
<dbReference type="GO" id="GO:0008324">
    <property type="term" value="F:monoatomic cation transmembrane transporter activity"/>
    <property type="evidence" value="ECO:0007669"/>
    <property type="project" value="InterPro"/>
</dbReference>
<dbReference type="Gene3D" id="1.20.1510.10">
    <property type="entry name" value="Cation efflux protein transmembrane domain"/>
    <property type="match status" value="1"/>
</dbReference>
<evidence type="ECO:0000256" key="5">
    <source>
        <dbReference type="ARBA" id="ARBA00022989"/>
    </source>
</evidence>
<feature type="transmembrane region" description="Helical" evidence="7">
    <location>
        <begin position="117"/>
        <end position="136"/>
    </location>
</feature>
<dbReference type="EMBL" id="AFNM01000020">
    <property type="protein sequence ID" value="EGL90532.1"/>
    <property type="molecule type" value="Genomic_DNA"/>
</dbReference>
<feature type="domain" description="Cation efflux protein transmembrane" evidence="8">
    <location>
        <begin position="16"/>
        <end position="207"/>
    </location>
</feature>
<dbReference type="SUPFAM" id="SSF54427">
    <property type="entry name" value="NTF2-like"/>
    <property type="match status" value="1"/>
</dbReference>
<dbReference type="eggNOG" id="COG4994">
    <property type="taxonomic scope" value="Bacteria"/>
</dbReference>